<evidence type="ECO:0000313" key="5">
    <source>
        <dbReference type="EMBL" id="ELK17114.1"/>
    </source>
</evidence>
<evidence type="ECO:0000256" key="2">
    <source>
        <dbReference type="PROSITE-ProRule" id="PRU00176"/>
    </source>
</evidence>
<keyword evidence="6" id="KW-1185">Reference proteome</keyword>
<evidence type="ECO:0000313" key="6">
    <source>
        <dbReference type="Proteomes" id="UP000010552"/>
    </source>
</evidence>
<dbReference type="PANTHER" id="PTHR48025:SF1">
    <property type="entry name" value="RRM DOMAIN-CONTAINING PROTEIN"/>
    <property type="match status" value="1"/>
</dbReference>
<dbReference type="InParanoid" id="L5L045"/>
<sequence length="176" mass="19515">MFAEKLISPHRKGATWAKLPKDRSAKLGDHEKRNENREEDEVKTRELDPDEEDQNAKTLLIKNLPDKVTQHELKEVFEDAFQISLVSKDGMSKRIAYVDFKSQANAERAREEKQGTEVGGLAIVLDSVAEKSQGQEDRDGQSRTQRAGPNLLDVEEKADDVSGRGAAAGDSGTVII</sequence>
<dbReference type="PROSITE" id="PS50102">
    <property type="entry name" value="RRM"/>
    <property type="match status" value="1"/>
</dbReference>
<dbReference type="Pfam" id="PF00076">
    <property type="entry name" value="RRM_1"/>
    <property type="match status" value="1"/>
</dbReference>
<evidence type="ECO:0000259" key="4">
    <source>
        <dbReference type="PROSITE" id="PS50102"/>
    </source>
</evidence>
<dbReference type="SUPFAM" id="SSF54928">
    <property type="entry name" value="RNA-binding domain, RBD"/>
    <property type="match status" value="1"/>
</dbReference>
<dbReference type="EMBL" id="KB030407">
    <property type="protein sequence ID" value="ELK17114.1"/>
    <property type="molecule type" value="Genomic_DNA"/>
</dbReference>
<dbReference type="SMART" id="SM00360">
    <property type="entry name" value="RRM"/>
    <property type="match status" value="1"/>
</dbReference>
<organism evidence="5 6">
    <name type="scientific">Pteropus alecto</name>
    <name type="common">Black flying fox</name>
    <dbReference type="NCBI Taxonomy" id="9402"/>
    <lineage>
        <taxon>Eukaryota</taxon>
        <taxon>Metazoa</taxon>
        <taxon>Chordata</taxon>
        <taxon>Craniata</taxon>
        <taxon>Vertebrata</taxon>
        <taxon>Euteleostomi</taxon>
        <taxon>Mammalia</taxon>
        <taxon>Eutheria</taxon>
        <taxon>Laurasiatheria</taxon>
        <taxon>Chiroptera</taxon>
        <taxon>Yinpterochiroptera</taxon>
        <taxon>Pteropodoidea</taxon>
        <taxon>Pteropodidae</taxon>
        <taxon>Pteropodinae</taxon>
        <taxon>Pteropus</taxon>
    </lineage>
</organism>
<accession>L5L045</accession>
<proteinExistence type="predicted"/>
<evidence type="ECO:0000256" key="3">
    <source>
        <dbReference type="SAM" id="MobiDB-lite"/>
    </source>
</evidence>
<dbReference type="Proteomes" id="UP000010552">
    <property type="component" value="Unassembled WGS sequence"/>
</dbReference>
<feature type="region of interest" description="Disordered" evidence="3">
    <location>
        <begin position="1"/>
        <end position="64"/>
    </location>
</feature>
<feature type="compositionally biased region" description="Basic and acidic residues" evidence="3">
    <location>
        <begin position="19"/>
        <end position="47"/>
    </location>
</feature>
<dbReference type="STRING" id="9402.L5L045"/>
<name>L5L045_PTEAL</name>
<keyword evidence="1 2" id="KW-0694">RNA-binding</keyword>
<reference evidence="6" key="1">
    <citation type="journal article" date="2013" name="Science">
        <title>Comparative analysis of bat genomes provides insight into the evolution of flight and immunity.</title>
        <authorList>
            <person name="Zhang G."/>
            <person name="Cowled C."/>
            <person name="Shi Z."/>
            <person name="Huang Z."/>
            <person name="Bishop-Lilly K.A."/>
            <person name="Fang X."/>
            <person name="Wynne J.W."/>
            <person name="Xiong Z."/>
            <person name="Baker M.L."/>
            <person name="Zhao W."/>
            <person name="Tachedjian M."/>
            <person name="Zhu Y."/>
            <person name="Zhou P."/>
            <person name="Jiang X."/>
            <person name="Ng J."/>
            <person name="Yang L."/>
            <person name="Wu L."/>
            <person name="Xiao J."/>
            <person name="Feng Y."/>
            <person name="Chen Y."/>
            <person name="Sun X."/>
            <person name="Zhang Y."/>
            <person name="Marsh G.A."/>
            <person name="Crameri G."/>
            <person name="Broder C.C."/>
            <person name="Frey K.G."/>
            <person name="Wang L.F."/>
            <person name="Wang J."/>
        </authorList>
    </citation>
    <scope>NUCLEOTIDE SEQUENCE [LARGE SCALE GENOMIC DNA]</scope>
</reference>
<dbReference type="PANTHER" id="PTHR48025">
    <property type="entry name" value="OS02G0815200 PROTEIN"/>
    <property type="match status" value="1"/>
</dbReference>
<dbReference type="GO" id="GO:0003729">
    <property type="term" value="F:mRNA binding"/>
    <property type="evidence" value="ECO:0007669"/>
    <property type="project" value="TreeGrafter"/>
</dbReference>
<dbReference type="InterPro" id="IPR035979">
    <property type="entry name" value="RBD_domain_sf"/>
</dbReference>
<dbReference type="Gene3D" id="3.30.70.330">
    <property type="match status" value="1"/>
</dbReference>
<protein>
    <submittedName>
        <fullName evidence="5">Nucleolin</fullName>
    </submittedName>
</protein>
<evidence type="ECO:0000256" key="1">
    <source>
        <dbReference type="ARBA" id="ARBA00022884"/>
    </source>
</evidence>
<gene>
    <name evidence="5" type="ORF">PAL_GLEAN10014301</name>
</gene>
<dbReference type="AlphaFoldDB" id="L5L045"/>
<dbReference type="InterPro" id="IPR012677">
    <property type="entry name" value="Nucleotide-bd_a/b_plait_sf"/>
</dbReference>
<dbReference type="InterPro" id="IPR050502">
    <property type="entry name" value="Euk_RNA-bind_prot"/>
</dbReference>
<dbReference type="InterPro" id="IPR000504">
    <property type="entry name" value="RRM_dom"/>
</dbReference>
<feature type="region of interest" description="Disordered" evidence="3">
    <location>
        <begin position="128"/>
        <end position="176"/>
    </location>
</feature>
<feature type="domain" description="RRM" evidence="4">
    <location>
        <begin position="57"/>
        <end position="130"/>
    </location>
</feature>